<dbReference type="PROSITE" id="PS50883">
    <property type="entry name" value="EAL"/>
    <property type="match status" value="1"/>
</dbReference>
<organism evidence="2 3">
    <name type="scientific">Candidatus Woesebacteria bacterium RIFCSPHIGHO2_02_FULL_39_13</name>
    <dbReference type="NCBI Taxonomy" id="1802505"/>
    <lineage>
        <taxon>Bacteria</taxon>
        <taxon>Candidatus Woeseibacteriota</taxon>
    </lineage>
</organism>
<evidence type="ECO:0000313" key="2">
    <source>
        <dbReference type="EMBL" id="OGM33611.1"/>
    </source>
</evidence>
<name>A0A1F7Z272_9BACT</name>
<gene>
    <name evidence="2" type="ORF">A3D01_01505</name>
</gene>
<evidence type="ECO:0000313" key="3">
    <source>
        <dbReference type="Proteomes" id="UP000177169"/>
    </source>
</evidence>
<dbReference type="AlphaFoldDB" id="A0A1F7Z272"/>
<feature type="domain" description="EAL" evidence="1">
    <location>
        <begin position="1"/>
        <end position="80"/>
    </location>
</feature>
<comment type="caution">
    <text evidence="2">The sequence shown here is derived from an EMBL/GenBank/DDBJ whole genome shotgun (WGS) entry which is preliminary data.</text>
</comment>
<proteinExistence type="predicted"/>
<evidence type="ECO:0000259" key="1">
    <source>
        <dbReference type="PROSITE" id="PS50883"/>
    </source>
</evidence>
<dbReference type="EMBL" id="MGGR01000016">
    <property type="protein sequence ID" value="OGM33611.1"/>
    <property type="molecule type" value="Genomic_DNA"/>
</dbReference>
<sequence length="80" mass="9429">MALNKNDRTLDAITNLYRAAYYLSLESKETGLNFLQKAKKILGDKIKLDVNKIRKQGEDNYLYWAEKILDEYKRLKTKLS</sequence>
<protein>
    <recommendedName>
        <fullName evidence="1">EAL domain-containing protein</fullName>
    </recommendedName>
</protein>
<dbReference type="Proteomes" id="UP000177169">
    <property type="component" value="Unassembled WGS sequence"/>
</dbReference>
<reference evidence="2 3" key="1">
    <citation type="journal article" date="2016" name="Nat. Commun.">
        <title>Thousands of microbial genomes shed light on interconnected biogeochemical processes in an aquifer system.</title>
        <authorList>
            <person name="Anantharaman K."/>
            <person name="Brown C.T."/>
            <person name="Hug L.A."/>
            <person name="Sharon I."/>
            <person name="Castelle C.J."/>
            <person name="Probst A.J."/>
            <person name="Thomas B.C."/>
            <person name="Singh A."/>
            <person name="Wilkins M.J."/>
            <person name="Karaoz U."/>
            <person name="Brodie E.L."/>
            <person name="Williams K.H."/>
            <person name="Hubbard S.S."/>
            <person name="Banfield J.F."/>
        </authorList>
    </citation>
    <scope>NUCLEOTIDE SEQUENCE [LARGE SCALE GENOMIC DNA]</scope>
</reference>
<dbReference type="InterPro" id="IPR001633">
    <property type="entry name" value="EAL_dom"/>
</dbReference>
<accession>A0A1F7Z272</accession>